<keyword evidence="1" id="KW-0732">Signal</keyword>
<protein>
    <recommendedName>
        <fullName evidence="4">DUF2690 domain-containing protein</fullName>
    </recommendedName>
</protein>
<dbReference type="EMBL" id="WTYS01000001">
    <property type="protein sequence ID" value="MXO55315.1"/>
    <property type="molecule type" value="Genomic_DNA"/>
</dbReference>
<dbReference type="RefSeq" id="WP_160596653.1">
    <property type="nucleotide sequence ID" value="NZ_WTYS01000001.1"/>
</dbReference>
<feature type="signal peptide" evidence="1">
    <location>
        <begin position="1"/>
        <end position="21"/>
    </location>
</feature>
<keyword evidence="3" id="KW-1185">Reference proteome</keyword>
<gene>
    <name evidence="2" type="ORF">GRI36_00320</name>
</gene>
<dbReference type="AlphaFoldDB" id="A0A6I4SIB7"/>
<accession>A0A6I4SIB7</accession>
<evidence type="ECO:0000313" key="2">
    <source>
        <dbReference type="EMBL" id="MXO55315.1"/>
    </source>
</evidence>
<feature type="chain" id="PRO_5026244257" description="DUF2690 domain-containing protein" evidence="1">
    <location>
        <begin position="22"/>
        <end position="132"/>
    </location>
</feature>
<dbReference type="OrthoDB" id="7427957at2"/>
<evidence type="ECO:0008006" key="4">
    <source>
        <dbReference type="Google" id="ProtNLM"/>
    </source>
</evidence>
<sequence>MSIRFTLLAALMVASSSSASASHQTSVDADGCWDAKDASRNKCLRQTNHSWDKSKITVTYRNTCANRIYAKVCHDQKDGSPDCGAFGIRGYSDYKYYTYNATGDVEYNAVGSDNSSFDWVCKSRWNMKVNGS</sequence>
<organism evidence="2 3">
    <name type="scientific">Pontixanthobacter gangjinensis</name>
    <dbReference type="NCBI Taxonomy" id="1028742"/>
    <lineage>
        <taxon>Bacteria</taxon>
        <taxon>Pseudomonadati</taxon>
        <taxon>Pseudomonadota</taxon>
        <taxon>Alphaproteobacteria</taxon>
        <taxon>Sphingomonadales</taxon>
        <taxon>Erythrobacteraceae</taxon>
        <taxon>Pontixanthobacter</taxon>
    </lineage>
</organism>
<comment type="caution">
    <text evidence="2">The sequence shown here is derived from an EMBL/GenBank/DDBJ whole genome shotgun (WGS) entry which is preliminary data.</text>
</comment>
<evidence type="ECO:0000313" key="3">
    <source>
        <dbReference type="Proteomes" id="UP000468943"/>
    </source>
</evidence>
<proteinExistence type="predicted"/>
<evidence type="ECO:0000256" key="1">
    <source>
        <dbReference type="SAM" id="SignalP"/>
    </source>
</evidence>
<reference evidence="2 3" key="1">
    <citation type="submission" date="2019-12" db="EMBL/GenBank/DDBJ databases">
        <title>Genomic-based taxomic classification of the family Erythrobacteraceae.</title>
        <authorList>
            <person name="Xu L."/>
        </authorList>
    </citation>
    <scope>NUCLEOTIDE SEQUENCE [LARGE SCALE GENOMIC DNA]</scope>
    <source>
        <strain evidence="2 3">JCM 17802</strain>
    </source>
</reference>
<dbReference type="Proteomes" id="UP000468943">
    <property type="component" value="Unassembled WGS sequence"/>
</dbReference>
<name>A0A6I4SIB7_9SPHN</name>